<name>A0A8S0YUK7_ARCPL</name>
<sequence length="81" mass="9941">MEVCAHHTNFKLVDFDNLCEVHLQNCLYRVEKEEKKRNVPDMFYYNQQEKKCQYYLEKGKTFEEAVRLYYLEGLKKNLPKK</sequence>
<comment type="caution">
    <text evidence="1">The sequence shown here is derived from an EMBL/GenBank/DDBJ whole genome shotgun (WGS) entry which is preliminary data.</text>
</comment>
<reference evidence="1 2" key="1">
    <citation type="submission" date="2020-04" db="EMBL/GenBank/DDBJ databases">
        <authorList>
            <person name="Wallbank WR R."/>
            <person name="Pardo Diaz C."/>
            <person name="Kozak K."/>
            <person name="Martin S."/>
            <person name="Jiggins C."/>
            <person name="Moest M."/>
            <person name="Warren A I."/>
            <person name="Byers J.R.P. K."/>
            <person name="Montejo-Kovacevich G."/>
            <person name="Yen C E."/>
        </authorList>
    </citation>
    <scope>NUCLEOTIDE SEQUENCE [LARGE SCALE GENOMIC DNA]</scope>
</reference>
<accession>A0A8S0YUK7</accession>
<dbReference type="EMBL" id="CADEBC010000123">
    <property type="protein sequence ID" value="CAB3223041.1"/>
    <property type="molecule type" value="Genomic_DNA"/>
</dbReference>
<proteinExistence type="predicted"/>
<organism evidence="1 2">
    <name type="scientific">Arctia plantaginis</name>
    <name type="common">Wood tiger moth</name>
    <name type="synonym">Phalaena plantaginis</name>
    <dbReference type="NCBI Taxonomy" id="874455"/>
    <lineage>
        <taxon>Eukaryota</taxon>
        <taxon>Metazoa</taxon>
        <taxon>Ecdysozoa</taxon>
        <taxon>Arthropoda</taxon>
        <taxon>Hexapoda</taxon>
        <taxon>Insecta</taxon>
        <taxon>Pterygota</taxon>
        <taxon>Neoptera</taxon>
        <taxon>Endopterygota</taxon>
        <taxon>Lepidoptera</taxon>
        <taxon>Glossata</taxon>
        <taxon>Ditrysia</taxon>
        <taxon>Noctuoidea</taxon>
        <taxon>Erebidae</taxon>
        <taxon>Arctiinae</taxon>
        <taxon>Arctia</taxon>
    </lineage>
</organism>
<keyword evidence="2" id="KW-1185">Reference proteome</keyword>
<dbReference type="OrthoDB" id="6874197at2759"/>
<dbReference type="Proteomes" id="UP000494106">
    <property type="component" value="Unassembled WGS sequence"/>
</dbReference>
<gene>
    <name evidence="1" type="ORF">APLA_LOCUS1455</name>
</gene>
<evidence type="ECO:0000313" key="2">
    <source>
        <dbReference type="Proteomes" id="UP000494106"/>
    </source>
</evidence>
<protein>
    <submittedName>
        <fullName evidence="1">Uncharacterized protein</fullName>
    </submittedName>
</protein>
<evidence type="ECO:0000313" key="1">
    <source>
        <dbReference type="EMBL" id="CAB3223041.1"/>
    </source>
</evidence>
<dbReference type="AlphaFoldDB" id="A0A8S0YUK7"/>